<keyword evidence="3" id="KW-0695">RNA-directed DNA polymerase</keyword>
<dbReference type="EMBL" id="BKCJ010001279">
    <property type="protein sequence ID" value="GEU40258.1"/>
    <property type="molecule type" value="Genomic_DNA"/>
</dbReference>
<name>A0A6L2JT49_TANCI</name>
<dbReference type="GO" id="GO:0003676">
    <property type="term" value="F:nucleic acid binding"/>
    <property type="evidence" value="ECO:0007669"/>
    <property type="project" value="InterPro"/>
</dbReference>
<dbReference type="GO" id="GO:0008270">
    <property type="term" value="F:zinc ion binding"/>
    <property type="evidence" value="ECO:0007669"/>
    <property type="project" value="InterPro"/>
</dbReference>
<gene>
    <name evidence="3" type="ORF">Tci_012236</name>
</gene>
<dbReference type="Pfam" id="PF00098">
    <property type="entry name" value="zf-CCHC"/>
    <property type="match status" value="1"/>
</dbReference>
<dbReference type="Gene3D" id="4.10.60.10">
    <property type="entry name" value="Zinc finger, CCHC-type"/>
    <property type="match status" value="1"/>
</dbReference>
<dbReference type="AlphaFoldDB" id="A0A6L2JT49"/>
<comment type="caution">
    <text evidence="3">The sequence shown here is derived from an EMBL/GenBank/DDBJ whole genome shotgun (WGS) entry which is preliminary data.</text>
</comment>
<protein>
    <submittedName>
        <fullName evidence="3">Reverse transcriptase domain-containing protein</fullName>
    </submittedName>
</protein>
<evidence type="ECO:0000256" key="1">
    <source>
        <dbReference type="SAM" id="MobiDB-lite"/>
    </source>
</evidence>
<accession>A0A6L2JT49</accession>
<proteinExistence type="predicted"/>
<sequence length="176" mass="19882">MRKELCPNNEMQKLETEFWCHTIVGAGHDAYTNQFHELARLVPYLVTIENKSIERVLTDEAIRNGSLNKNTKKRENSGELSRDGNVRDNNKRSRIEKAFDTTTNPVRKEYTGHFAKDCRVGPRMVNLINAKNPIAARVACFECGGTDHYKAACPTLNRELGQGGNHPNQVLAIDRS</sequence>
<evidence type="ECO:0000313" key="3">
    <source>
        <dbReference type="EMBL" id="GEU40258.1"/>
    </source>
</evidence>
<feature type="domain" description="CCHC-type" evidence="2">
    <location>
        <begin position="139"/>
        <end position="154"/>
    </location>
</feature>
<keyword evidence="3" id="KW-0548">Nucleotidyltransferase</keyword>
<reference evidence="3" key="1">
    <citation type="journal article" date="2019" name="Sci. Rep.">
        <title>Draft genome of Tanacetum cinerariifolium, the natural source of mosquito coil.</title>
        <authorList>
            <person name="Yamashiro T."/>
            <person name="Shiraishi A."/>
            <person name="Satake H."/>
            <person name="Nakayama K."/>
        </authorList>
    </citation>
    <scope>NUCLEOTIDE SEQUENCE</scope>
</reference>
<dbReference type="InterPro" id="IPR001878">
    <property type="entry name" value="Znf_CCHC"/>
</dbReference>
<dbReference type="GO" id="GO:0003964">
    <property type="term" value="F:RNA-directed DNA polymerase activity"/>
    <property type="evidence" value="ECO:0007669"/>
    <property type="project" value="UniProtKB-KW"/>
</dbReference>
<evidence type="ECO:0000259" key="2">
    <source>
        <dbReference type="Pfam" id="PF00098"/>
    </source>
</evidence>
<feature type="region of interest" description="Disordered" evidence="1">
    <location>
        <begin position="67"/>
        <end position="87"/>
    </location>
</feature>
<feature type="compositionally biased region" description="Basic and acidic residues" evidence="1">
    <location>
        <begin position="73"/>
        <end position="87"/>
    </location>
</feature>
<organism evidence="3">
    <name type="scientific">Tanacetum cinerariifolium</name>
    <name type="common">Dalmatian daisy</name>
    <name type="synonym">Chrysanthemum cinerariifolium</name>
    <dbReference type="NCBI Taxonomy" id="118510"/>
    <lineage>
        <taxon>Eukaryota</taxon>
        <taxon>Viridiplantae</taxon>
        <taxon>Streptophyta</taxon>
        <taxon>Embryophyta</taxon>
        <taxon>Tracheophyta</taxon>
        <taxon>Spermatophyta</taxon>
        <taxon>Magnoliopsida</taxon>
        <taxon>eudicotyledons</taxon>
        <taxon>Gunneridae</taxon>
        <taxon>Pentapetalae</taxon>
        <taxon>asterids</taxon>
        <taxon>campanulids</taxon>
        <taxon>Asterales</taxon>
        <taxon>Asteraceae</taxon>
        <taxon>Asteroideae</taxon>
        <taxon>Anthemideae</taxon>
        <taxon>Anthemidinae</taxon>
        <taxon>Tanacetum</taxon>
    </lineage>
</organism>
<keyword evidence="3" id="KW-0808">Transferase</keyword>